<proteinExistence type="inferred from homology"/>
<dbReference type="InterPro" id="IPR028082">
    <property type="entry name" value="Peripla_BP_I"/>
</dbReference>
<dbReference type="Pfam" id="PF13458">
    <property type="entry name" value="Peripla_BP_6"/>
    <property type="match status" value="1"/>
</dbReference>
<keyword evidence="5" id="KW-1185">Reference proteome</keyword>
<reference evidence="5" key="1">
    <citation type="journal article" date="2014" name="Genome Announc.">
        <title>Genome Sequence of Arthrobacter siccitolerans 4J27, a Xeroprotectant-Producing Desiccation-Tolerant Microorganism.</title>
        <authorList>
            <person name="Manzanera M."/>
            <person name="Santa-Cruz-Calvo L."/>
            <person name="Vilchez J.I."/>
            <person name="Garcia-Fontana C."/>
            <person name="Silva-Castro G.A."/>
            <person name="Calvo C."/>
            <person name="Gonzalez-Lopez J."/>
        </authorList>
    </citation>
    <scope>NUCLEOTIDE SEQUENCE [LARGE SCALE GENOMIC DNA]</scope>
    <source>
        <strain evidence="5">4J27</strain>
    </source>
</reference>
<accession>A0A024GXN6</accession>
<organism evidence="4 5">
    <name type="scientific">Pseudarthrobacter siccitolerans</name>
    <dbReference type="NCBI Taxonomy" id="861266"/>
    <lineage>
        <taxon>Bacteria</taxon>
        <taxon>Bacillati</taxon>
        <taxon>Actinomycetota</taxon>
        <taxon>Actinomycetes</taxon>
        <taxon>Micrococcales</taxon>
        <taxon>Micrococcaceae</taxon>
        <taxon>Pseudarthrobacter</taxon>
    </lineage>
</organism>
<dbReference type="Gene3D" id="3.40.50.2300">
    <property type="match status" value="2"/>
</dbReference>
<evidence type="ECO:0000313" key="5">
    <source>
        <dbReference type="Proteomes" id="UP000035722"/>
    </source>
</evidence>
<dbReference type="PANTHER" id="PTHR30483">
    <property type="entry name" value="LEUCINE-SPECIFIC-BINDING PROTEIN"/>
    <property type="match status" value="1"/>
</dbReference>
<dbReference type="SUPFAM" id="SSF53822">
    <property type="entry name" value="Periplasmic binding protein-like I"/>
    <property type="match status" value="1"/>
</dbReference>
<evidence type="ECO:0000256" key="2">
    <source>
        <dbReference type="ARBA" id="ARBA00022729"/>
    </source>
</evidence>
<evidence type="ECO:0000313" key="4">
    <source>
        <dbReference type="EMBL" id="CCQ44488.1"/>
    </source>
</evidence>
<protein>
    <recommendedName>
        <fullName evidence="3">Leucine-binding protein domain-containing protein</fullName>
    </recommendedName>
</protein>
<dbReference type="AlphaFoldDB" id="A0A024GXN6"/>
<gene>
    <name evidence="4" type="ORF">ARTSIC4J27_414</name>
</gene>
<dbReference type="InterPro" id="IPR028081">
    <property type="entry name" value="Leu-bd"/>
</dbReference>
<dbReference type="PANTHER" id="PTHR30483:SF6">
    <property type="entry name" value="PERIPLASMIC BINDING PROTEIN OF ABC TRANSPORTER FOR NATURAL AMINO ACIDS"/>
    <property type="match status" value="1"/>
</dbReference>
<evidence type="ECO:0000259" key="3">
    <source>
        <dbReference type="Pfam" id="PF13458"/>
    </source>
</evidence>
<dbReference type="STRING" id="861266.ARTSIC4J27_414"/>
<feature type="domain" description="Leucine-binding protein" evidence="3">
    <location>
        <begin position="3"/>
        <end position="257"/>
    </location>
</feature>
<comment type="similarity">
    <text evidence="1">Belongs to the leucine-binding protein family.</text>
</comment>
<dbReference type="EMBL" id="CAQI01000027">
    <property type="protein sequence ID" value="CCQ44488.1"/>
    <property type="molecule type" value="Genomic_DNA"/>
</dbReference>
<dbReference type="Proteomes" id="UP000035722">
    <property type="component" value="Unassembled WGS sequence"/>
</dbReference>
<name>A0A024GXN6_9MICC</name>
<dbReference type="InterPro" id="IPR051010">
    <property type="entry name" value="BCAA_transport"/>
</dbReference>
<comment type="caution">
    <text evidence="4">The sequence shown here is derived from an EMBL/GenBank/DDBJ whole genome shotgun (WGS) entry which is preliminary data.</text>
</comment>
<keyword evidence="2" id="KW-0732">Signal</keyword>
<evidence type="ECO:0000256" key="1">
    <source>
        <dbReference type="ARBA" id="ARBA00010062"/>
    </source>
</evidence>
<sequence length="279" mass="28876">MIDAAGIPNLFPNSASDAIVHPGAPTLFTLLPPFDQQLATVLPYAMDKNGPGKVALVYIDGLSPNIVPAAEWAVKKSGGTMVAELGVPGATTDWGPTVIKLKEANPDYVAIAHATPATGYLVAEMDRQGLKPPKGIIAAYQGADTIYSKNAGAAATGTITTFATVMNTDPKAKECNETLPADVEQGGFTVLGCAFMKAALEILKKAEASDKGLSSESILEAVKGFDGAGLPELPGVGNEGGSRQLANAMWMLKVLPDGTLALDSDKPVEIPDDSNWGVK</sequence>